<dbReference type="PROSITE" id="PS51257">
    <property type="entry name" value="PROKAR_LIPOPROTEIN"/>
    <property type="match status" value="1"/>
</dbReference>
<evidence type="ECO:0000313" key="1">
    <source>
        <dbReference type="EMBL" id="MDO7876609.1"/>
    </source>
</evidence>
<dbReference type="EMBL" id="JAUQSY010000012">
    <property type="protein sequence ID" value="MDO7876609.1"/>
    <property type="molecule type" value="Genomic_DNA"/>
</dbReference>
<organism evidence="1 2">
    <name type="scientific">Hymenobacter aranciens</name>
    <dbReference type="NCBI Taxonomy" id="3063996"/>
    <lineage>
        <taxon>Bacteria</taxon>
        <taxon>Pseudomonadati</taxon>
        <taxon>Bacteroidota</taxon>
        <taxon>Cytophagia</taxon>
        <taxon>Cytophagales</taxon>
        <taxon>Hymenobacteraceae</taxon>
        <taxon>Hymenobacter</taxon>
    </lineage>
</organism>
<dbReference type="Proteomes" id="UP001176429">
    <property type="component" value="Unassembled WGS sequence"/>
</dbReference>
<comment type="caution">
    <text evidence="1">The sequence shown here is derived from an EMBL/GenBank/DDBJ whole genome shotgun (WGS) entry which is preliminary data.</text>
</comment>
<protein>
    <recommendedName>
        <fullName evidence="3">Lipoprotein</fullName>
    </recommendedName>
</protein>
<reference evidence="1" key="1">
    <citation type="submission" date="2023-07" db="EMBL/GenBank/DDBJ databases">
        <authorList>
            <person name="Kim M.K."/>
        </authorList>
    </citation>
    <scope>NUCLEOTIDE SEQUENCE</scope>
    <source>
        <strain evidence="1">ASUV-10-1</strain>
    </source>
</reference>
<dbReference type="RefSeq" id="WP_305007981.1">
    <property type="nucleotide sequence ID" value="NZ_JAUQSY010000012.1"/>
</dbReference>
<evidence type="ECO:0000313" key="2">
    <source>
        <dbReference type="Proteomes" id="UP001176429"/>
    </source>
</evidence>
<gene>
    <name evidence="1" type="ORF">Q5H93_17825</name>
</gene>
<evidence type="ECO:0008006" key="3">
    <source>
        <dbReference type="Google" id="ProtNLM"/>
    </source>
</evidence>
<name>A0ABT9BFY9_9BACT</name>
<accession>A0ABT9BFY9</accession>
<proteinExistence type="predicted"/>
<sequence length="234" mass="25132">MRTSTLLLVSLGGLLTACTPVAKLVFGIKNPRPETPATATAFVQQELHVPTERTFLATTALYATPGSDSLLYPAPGEAPGAKAPGSGRLYIPILMAFDGDGRGIRATFTGQCATGHPNRVRAGLEQLPASFTPGLNLAPPALGAYKLNADFNSVAPYFTRADGQPLRFETVRNGSQAYIGVFGAKFMPKITQKLLRQAEETARLRPDLRVTILYFNCDFTPESYAVADSKKKPK</sequence>
<keyword evidence="2" id="KW-1185">Reference proteome</keyword>